<dbReference type="GO" id="GO:0016709">
    <property type="term" value="F:oxidoreductase activity, acting on paired donors, with incorporation or reduction of molecular oxygen, NAD(P)H as one donor, and incorporation of one atom of oxygen"/>
    <property type="evidence" value="ECO:0007669"/>
    <property type="project" value="UniProtKB-ARBA"/>
</dbReference>
<dbReference type="GO" id="GO:0071949">
    <property type="term" value="F:FAD binding"/>
    <property type="evidence" value="ECO:0007669"/>
    <property type="project" value="InterPro"/>
</dbReference>
<name>A0A0D1Z752_9PEZI</name>
<dbReference type="Gene3D" id="3.40.30.120">
    <property type="match status" value="1"/>
</dbReference>
<evidence type="ECO:0000313" key="5">
    <source>
        <dbReference type="EMBL" id="KIW08792.1"/>
    </source>
</evidence>
<dbReference type="SUPFAM" id="SSF51905">
    <property type="entry name" value="FAD/NAD(P)-binding domain"/>
    <property type="match status" value="1"/>
</dbReference>
<dbReference type="EMBL" id="KN847530">
    <property type="protein sequence ID" value="KIW08792.1"/>
    <property type="molecule type" value="Genomic_DNA"/>
</dbReference>
<dbReference type="Pfam" id="PF01494">
    <property type="entry name" value="FAD_binding_3"/>
    <property type="match status" value="1"/>
</dbReference>
<dbReference type="PRINTS" id="PR00420">
    <property type="entry name" value="RNGMNOXGNASE"/>
</dbReference>
<dbReference type="AlphaFoldDB" id="A0A0D1Z752"/>
<dbReference type="PANTHER" id="PTHR43004">
    <property type="entry name" value="TRK SYSTEM POTASSIUM UPTAKE PROTEIN"/>
    <property type="match status" value="1"/>
</dbReference>
<reference evidence="5 6" key="1">
    <citation type="submission" date="2015-01" db="EMBL/GenBank/DDBJ databases">
        <title>The Genome Sequence of Ochroconis gallopava CBS43764.</title>
        <authorList>
            <consortium name="The Broad Institute Genomics Platform"/>
            <person name="Cuomo C."/>
            <person name="de Hoog S."/>
            <person name="Gorbushina A."/>
            <person name="Stielow B."/>
            <person name="Teixiera M."/>
            <person name="Abouelleil A."/>
            <person name="Chapman S.B."/>
            <person name="Priest M."/>
            <person name="Young S.K."/>
            <person name="Wortman J."/>
            <person name="Nusbaum C."/>
            <person name="Birren B."/>
        </authorList>
    </citation>
    <scope>NUCLEOTIDE SEQUENCE [LARGE SCALE GENOMIC DNA]</scope>
    <source>
        <strain evidence="5 6">CBS 43764</strain>
    </source>
</reference>
<evidence type="ECO:0000313" key="6">
    <source>
        <dbReference type="Proteomes" id="UP000053259"/>
    </source>
</evidence>
<sequence length="550" mass="62089">MAALECLRDIGLDDECMKAASGGDNMTHTRWCKTMTGEEYARIHSWGNDPNRHGDYEAASPCSHVDLPQTLLEPILTRRAIHTGWTVRFNTTFVKFTRPSPHIVVSDVRDEVLGLTYKIESKYLFACDGARSQIVRQLQIPLIRKPGQGVALNILARVNMTHLMKTRTGNLHWIFDPTKEHPEWASMCILRMVKPWYEWMFIVLPVPGVDPSVANWEERKEEYLERIKAWVGDDSLDVEILNVSKWTINEIVAKYYSDGNIHCLGDAVHRHPPFNGLGSNTCIQDAFNLAWKIAYVEKGKAGNCLLNTYSPERQPVGESVITRANQGLRDHLPWQEAIGMNEPDVEVRKEIVAEFDDPGPKGRARREAFQKGIANTATEFHGLGIEMNQRYASSAVYLADETGPVPLPNQKDEKEKVLRHVITTYPGSRLPHAWINTRAPGTPLSTIDLAGHGRFTLITGPSGRTNWTEAAKQVSEALGVEIKAYSLGWKQDYEDVYSDWAKRREVEEDGCVLVRPDRFVAWRSITMIDDCSGKLLRVMKSVLSLQDLAA</sequence>
<dbReference type="GeneID" id="27308699"/>
<dbReference type="RefSeq" id="XP_016218661.1">
    <property type="nucleotide sequence ID" value="XM_016353508.1"/>
</dbReference>
<dbReference type="InterPro" id="IPR036188">
    <property type="entry name" value="FAD/NAD-bd_sf"/>
</dbReference>
<keyword evidence="1" id="KW-0285">Flavoprotein</keyword>
<evidence type="ECO:0000259" key="4">
    <source>
        <dbReference type="Pfam" id="PF01494"/>
    </source>
</evidence>
<dbReference type="Gene3D" id="3.30.9.10">
    <property type="entry name" value="D-Amino Acid Oxidase, subunit A, domain 2"/>
    <property type="match status" value="1"/>
</dbReference>
<protein>
    <recommendedName>
        <fullName evidence="4">FAD-binding domain-containing protein</fullName>
    </recommendedName>
</protein>
<feature type="domain" description="FAD-binding" evidence="4">
    <location>
        <begin position="4"/>
        <end position="323"/>
    </location>
</feature>
<dbReference type="VEuPathDB" id="FungiDB:PV09_00726"/>
<dbReference type="Gene3D" id="3.50.50.60">
    <property type="entry name" value="FAD/NAD(P)-binding domain"/>
    <property type="match status" value="1"/>
</dbReference>
<keyword evidence="2" id="KW-0274">FAD</keyword>
<evidence type="ECO:0000256" key="1">
    <source>
        <dbReference type="ARBA" id="ARBA00022630"/>
    </source>
</evidence>
<dbReference type="HOGENOM" id="CLU_009665_14_0_1"/>
<proteinExistence type="predicted"/>
<dbReference type="STRING" id="253628.A0A0D1Z752"/>
<keyword evidence="6" id="KW-1185">Reference proteome</keyword>
<evidence type="ECO:0000256" key="3">
    <source>
        <dbReference type="ARBA" id="ARBA00023002"/>
    </source>
</evidence>
<evidence type="ECO:0000256" key="2">
    <source>
        <dbReference type="ARBA" id="ARBA00022827"/>
    </source>
</evidence>
<dbReference type="InParanoid" id="A0A0D1Z752"/>
<dbReference type="PANTHER" id="PTHR43004:SF8">
    <property type="entry name" value="FAD-BINDING DOMAIN-CONTAINING PROTEIN-RELATED"/>
    <property type="match status" value="1"/>
</dbReference>
<dbReference type="InterPro" id="IPR002938">
    <property type="entry name" value="FAD-bd"/>
</dbReference>
<dbReference type="OrthoDB" id="2690153at2759"/>
<gene>
    <name evidence="5" type="ORF">PV09_00726</name>
</gene>
<organism evidence="5 6">
    <name type="scientific">Verruconis gallopava</name>
    <dbReference type="NCBI Taxonomy" id="253628"/>
    <lineage>
        <taxon>Eukaryota</taxon>
        <taxon>Fungi</taxon>
        <taxon>Dikarya</taxon>
        <taxon>Ascomycota</taxon>
        <taxon>Pezizomycotina</taxon>
        <taxon>Dothideomycetes</taxon>
        <taxon>Pleosporomycetidae</taxon>
        <taxon>Venturiales</taxon>
        <taxon>Sympoventuriaceae</taxon>
        <taxon>Verruconis</taxon>
    </lineage>
</organism>
<accession>A0A0D1Z752</accession>
<keyword evidence="3" id="KW-0560">Oxidoreductase</keyword>
<dbReference type="Pfam" id="PF21274">
    <property type="entry name" value="Rng_hyd_C"/>
    <property type="match status" value="1"/>
</dbReference>
<dbReference type="Proteomes" id="UP000053259">
    <property type="component" value="Unassembled WGS sequence"/>
</dbReference>
<dbReference type="InterPro" id="IPR050641">
    <property type="entry name" value="RIFMO-like"/>
</dbReference>